<evidence type="ECO:0000256" key="9">
    <source>
        <dbReference type="SAM" id="MobiDB-lite"/>
    </source>
</evidence>
<dbReference type="SMART" id="SM00184">
    <property type="entry name" value="RING"/>
    <property type="match status" value="1"/>
</dbReference>
<gene>
    <name evidence="11" type="ORF">KP79_PYT00956</name>
</gene>
<evidence type="ECO:0000256" key="2">
    <source>
        <dbReference type="ARBA" id="ARBA00012483"/>
    </source>
</evidence>
<evidence type="ECO:0000256" key="5">
    <source>
        <dbReference type="ARBA" id="ARBA00022771"/>
    </source>
</evidence>
<evidence type="ECO:0000256" key="6">
    <source>
        <dbReference type="ARBA" id="ARBA00022786"/>
    </source>
</evidence>
<dbReference type="GO" id="GO:0008270">
    <property type="term" value="F:zinc ion binding"/>
    <property type="evidence" value="ECO:0007669"/>
    <property type="project" value="UniProtKB-KW"/>
</dbReference>
<dbReference type="Proteomes" id="UP000242188">
    <property type="component" value="Unassembled WGS sequence"/>
</dbReference>
<proteinExistence type="predicted"/>
<sequence length="311" mass="34786">MSPAVLPMLLPQQPFTPQTFNDLTAHHIEGPPLFQASNHGNPACIQGTAHPGNPACMQNSPNPLMAWPGLRPQNATQDHGATSAAGPDIRTPCSQNQMPPGSMPQPMNGACPFPPGIGGQSHLHLSTMNGPPHFPQHHHLHHHLHHYHHGNPAAPRLQHFSIPTLHPELMSQGPSIHQFSFPGPIPGFHRNMQMRLGRMMLHHRPMYEEFLSLEERLGNINRGATKEVIEQNTLPHKYHRIKRDADSDDEQPEKCTICLSEFEEIEDVRRLPCMHLFHIECVDQWLTSNKKCPICRVDIEAGSKGQISSQN</sequence>
<dbReference type="EMBL" id="NEDP02002878">
    <property type="protein sequence ID" value="OWF49957.1"/>
    <property type="molecule type" value="Genomic_DNA"/>
</dbReference>
<evidence type="ECO:0000256" key="7">
    <source>
        <dbReference type="ARBA" id="ARBA00022833"/>
    </source>
</evidence>
<accession>A0A210QMJ7</accession>
<evidence type="ECO:0000256" key="3">
    <source>
        <dbReference type="ARBA" id="ARBA00022679"/>
    </source>
</evidence>
<dbReference type="Pfam" id="PF13639">
    <property type="entry name" value="zf-RING_2"/>
    <property type="match status" value="1"/>
</dbReference>
<organism evidence="11 12">
    <name type="scientific">Mizuhopecten yessoensis</name>
    <name type="common">Japanese scallop</name>
    <name type="synonym">Patinopecten yessoensis</name>
    <dbReference type="NCBI Taxonomy" id="6573"/>
    <lineage>
        <taxon>Eukaryota</taxon>
        <taxon>Metazoa</taxon>
        <taxon>Spiralia</taxon>
        <taxon>Lophotrochozoa</taxon>
        <taxon>Mollusca</taxon>
        <taxon>Bivalvia</taxon>
        <taxon>Autobranchia</taxon>
        <taxon>Pteriomorphia</taxon>
        <taxon>Pectinida</taxon>
        <taxon>Pectinoidea</taxon>
        <taxon>Pectinidae</taxon>
        <taxon>Mizuhopecten</taxon>
    </lineage>
</organism>
<dbReference type="PANTHER" id="PTHR22937">
    <property type="entry name" value="E3 UBIQUITIN-PROTEIN LIGASE RNF165"/>
    <property type="match status" value="1"/>
</dbReference>
<dbReference type="GO" id="GO:0061630">
    <property type="term" value="F:ubiquitin protein ligase activity"/>
    <property type="evidence" value="ECO:0007669"/>
    <property type="project" value="UniProtKB-EC"/>
</dbReference>
<dbReference type="PANTHER" id="PTHR22937:SF65">
    <property type="entry name" value="E3 UBIQUITIN-PROTEIN LIGASE ARK2C"/>
    <property type="match status" value="1"/>
</dbReference>
<keyword evidence="6" id="KW-0833">Ubl conjugation pathway</keyword>
<dbReference type="CDD" id="cd16474">
    <property type="entry name" value="RING-H2_RNF111-like"/>
    <property type="match status" value="1"/>
</dbReference>
<dbReference type="AlphaFoldDB" id="A0A210QMJ7"/>
<keyword evidence="7" id="KW-0862">Zinc</keyword>
<keyword evidence="5 8" id="KW-0863">Zinc-finger</keyword>
<dbReference type="GO" id="GO:0005634">
    <property type="term" value="C:nucleus"/>
    <property type="evidence" value="ECO:0007669"/>
    <property type="project" value="TreeGrafter"/>
</dbReference>
<comment type="catalytic activity">
    <reaction evidence="1">
        <text>S-ubiquitinyl-[E2 ubiquitin-conjugating enzyme]-L-cysteine + [acceptor protein]-L-lysine = [E2 ubiquitin-conjugating enzyme]-L-cysteine + N(6)-ubiquitinyl-[acceptor protein]-L-lysine.</text>
        <dbReference type="EC" id="2.3.2.27"/>
    </reaction>
</comment>
<dbReference type="EC" id="2.3.2.27" evidence="2"/>
<keyword evidence="4" id="KW-0479">Metal-binding</keyword>
<evidence type="ECO:0000259" key="10">
    <source>
        <dbReference type="PROSITE" id="PS50089"/>
    </source>
</evidence>
<dbReference type="InterPro" id="IPR013083">
    <property type="entry name" value="Znf_RING/FYVE/PHD"/>
</dbReference>
<evidence type="ECO:0000313" key="12">
    <source>
        <dbReference type="Proteomes" id="UP000242188"/>
    </source>
</evidence>
<dbReference type="InterPro" id="IPR045191">
    <property type="entry name" value="MBR1/2-like"/>
</dbReference>
<dbReference type="InterPro" id="IPR001841">
    <property type="entry name" value="Znf_RING"/>
</dbReference>
<protein>
    <recommendedName>
        <fullName evidence="2">RING-type E3 ubiquitin transferase</fullName>
        <ecNumber evidence="2">2.3.2.27</ecNumber>
    </recommendedName>
</protein>
<evidence type="ECO:0000256" key="8">
    <source>
        <dbReference type="PROSITE-ProRule" id="PRU00175"/>
    </source>
</evidence>
<feature type="domain" description="RING-type" evidence="10">
    <location>
        <begin position="255"/>
        <end position="296"/>
    </location>
</feature>
<dbReference type="PROSITE" id="PS50089">
    <property type="entry name" value="ZF_RING_2"/>
    <property type="match status" value="1"/>
</dbReference>
<evidence type="ECO:0000313" key="11">
    <source>
        <dbReference type="EMBL" id="OWF49957.1"/>
    </source>
</evidence>
<dbReference type="STRING" id="6573.A0A210QMJ7"/>
<evidence type="ECO:0000256" key="4">
    <source>
        <dbReference type="ARBA" id="ARBA00022723"/>
    </source>
</evidence>
<dbReference type="SUPFAM" id="SSF57850">
    <property type="entry name" value="RING/U-box"/>
    <property type="match status" value="1"/>
</dbReference>
<feature type="region of interest" description="Disordered" evidence="9">
    <location>
        <begin position="71"/>
        <end position="103"/>
    </location>
</feature>
<keyword evidence="12" id="KW-1185">Reference proteome</keyword>
<evidence type="ECO:0000256" key="1">
    <source>
        <dbReference type="ARBA" id="ARBA00000900"/>
    </source>
</evidence>
<dbReference type="OrthoDB" id="8062037at2759"/>
<reference evidence="11 12" key="1">
    <citation type="journal article" date="2017" name="Nat. Ecol. Evol.">
        <title>Scallop genome provides insights into evolution of bilaterian karyotype and development.</title>
        <authorList>
            <person name="Wang S."/>
            <person name="Zhang J."/>
            <person name="Jiao W."/>
            <person name="Li J."/>
            <person name="Xun X."/>
            <person name="Sun Y."/>
            <person name="Guo X."/>
            <person name="Huan P."/>
            <person name="Dong B."/>
            <person name="Zhang L."/>
            <person name="Hu X."/>
            <person name="Sun X."/>
            <person name="Wang J."/>
            <person name="Zhao C."/>
            <person name="Wang Y."/>
            <person name="Wang D."/>
            <person name="Huang X."/>
            <person name="Wang R."/>
            <person name="Lv J."/>
            <person name="Li Y."/>
            <person name="Zhang Z."/>
            <person name="Liu B."/>
            <person name="Lu W."/>
            <person name="Hui Y."/>
            <person name="Liang J."/>
            <person name="Zhou Z."/>
            <person name="Hou R."/>
            <person name="Li X."/>
            <person name="Liu Y."/>
            <person name="Li H."/>
            <person name="Ning X."/>
            <person name="Lin Y."/>
            <person name="Zhao L."/>
            <person name="Xing Q."/>
            <person name="Dou J."/>
            <person name="Li Y."/>
            <person name="Mao J."/>
            <person name="Guo H."/>
            <person name="Dou H."/>
            <person name="Li T."/>
            <person name="Mu C."/>
            <person name="Jiang W."/>
            <person name="Fu Q."/>
            <person name="Fu X."/>
            <person name="Miao Y."/>
            <person name="Liu J."/>
            <person name="Yu Q."/>
            <person name="Li R."/>
            <person name="Liao H."/>
            <person name="Li X."/>
            <person name="Kong Y."/>
            <person name="Jiang Z."/>
            <person name="Chourrout D."/>
            <person name="Li R."/>
            <person name="Bao Z."/>
        </authorList>
    </citation>
    <scope>NUCLEOTIDE SEQUENCE [LARGE SCALE GENOMIC DNA]</scope>
    <source>
        <strain evidence="11 12">PY_sf001</strain>
    </source>
</reference>
<name>A0A210QMJ7_MIZYE</name>
<keyword evidence="3" id="KW-0808">Transferase</keyword>
<dbReference type="Gene3D" id="3.30.40.10">
    <property type="entry name" value="Zinc/RING finger domain, C3HC4 (zinc finger)"/>
    <property type="match status" value="1"/>
</dbReference>
<comment type="caution">
    <text evidence="11">The sequence shown here is derived from an EMBL/GenBank/DDBJ whole genome shotgun (WGS) entry which is preliminary data.</text>
</comment>